<dbReference type="InterPro" id="IPR010987">
    <property type="entry name" value="Glutathione-S-Trfase_C-like"/>
</dbReference>
<organism evidence="5 6">
    <name type="scientific">Scheffersomyces spartinae</name>
    <dbReference type="NCBI Taxonomy" id="45513"/>
    <lineage>
        <taxon>Eukaryota</taxon>
        <taxon>Fungi</taxon>
        <taxon>Dikarya</taxon>
        <taxon>Ascomycota</taxon>
        <taxon>Saccharomycotina</taxon>
        <taxon>Pichiomycetes</taxon>
        <taxon>Debaryomycetaceae</taxon>
        <taxon>Scheffersomyces</taxon>
    </lineage>
</organism>
<reference evidence="5" key="1">
    <citation type="submission" date="2021-03" db="EMBL/GenBank/DDBJ databases">
        <authorList>
            <person name="Palmer J.M."/>
        </authorList>
    </citation>
    <scope>NUCLEOTIDE SEQUENCE</scope>
    <source>
        <strain evidence="5">ARV_011</strain>
    </source>
</reference>
<dbReference type="GO" id="GO:0005634">
    <property type="term" value="C:nucleus"/>
    <property type="evidence" value="ECO:0007669"/>
    <property type="project" value="TreeGrafter"/>
</dbReference>
<dbReference type="SUPFAM" id="SSF47616">
    <property type="entry name" value="GST C-terminal domain-like"/>
    <property type="match status" value="1"/>
</dbReference>
<dbReference type="FunFam" id="1.20.1050.10:FF:000006">
    <property type="entry name" value="Elongation factor 1 gamma"/>
    <property type="match status" value="1"/>
</dbReference>
<dbReference type="PANTHER" id="PTHR12387:SF0">
    <property type="entry name" value="26S PROTEASOME NON-ATPASE REGULATORY SUBUNIT 8"/>
    <property type="match status" value="1"/>
</dbReference>
<accession>A0A9P8AIX7</accession>
<dbReference type="GO" id="GO:0043161">
    <property type="term" value="P:proteasome-mediated ubiquitin-dependent protein catabolic process"/>
    <property type="evidence" value="ECO:0007669"/>
    <property type="project" value="TreeGrafter"/>
</dbReference>
<dbReference type="OrthoDB" id="8775810at2759"/>
<dbReference type="CDD" id="cd03181">
    <property type="entry name" value="GST_C_EF1Bgamma_like"/>
    <property type="match status" value="1"/>
</dbReference>
<proteinExistence type="inferred from homology"/>
<dbReference type="InterPro" id="IPR036249">
    <property type="entry name" value="Thioredoxin-like_sf"/>
</dbReference>
<dbReference type="AlphaFoldDB" id="A0A9P8AIX7"/>
<dbReference type="FunFam" id="3.40.30.10:FF:000142">
    <property type="entry name" value="Elongation factor 1 gamma"/>
    <property type="match status" value="1"/>
</dbReference>
<dbReference type="Pfam" id="PF00043">
    <property type="entry name" value="GST_C"/>
    <property type="match status" value="1"/>
</dbReference>
<dbReference type="GO" id="GO:0005829">
    <property type="term" value="C:cytosol"/>
    <property type="evidence" value="ECO:0007669"/>
    <property type="project" value="TreeGrafter"/>
</dbReference>
<evidence type="ECO:0000313" key="5">
    <source>
        <dbReference type="EMBL" id="KAG7193591.1"/>
    </source>
</evidence>
<dbReference type="EMBL" id="JAHMUF010000011">
    <property type="protein sequence ID" value="KAG7193591.1"/>
    <property type="molecule type" value="Genomic_DNA"/>
</dbReference>
<dbReference type="GeneID" id="66114036"/>
<dbReference type="RefSeq" id="XP_043049139.1">
    <property type="nucleotide sequence ID" value="XM_043191496.1"/>
</dbReference>
<evidence type="ECO:0000259" key="3">
    <source>
        <dbReference type="PROSITE" id="PS50250"/>
    </source>
</evidence>
<feature type="domain" description="GST C-terminal" evidence="4">
    <location>
        <begin position="83"/>
        <end position="209"/>
    </location>
</feature>
<dbReference type="InterPro" id="IPR036282">
    <property type="entry name" value="Glutathione-S-Trfase_C_sf"/>
</dbReference>
<dbReference type="Gene3D" id="1.20.1050.10">
    <property type="match status" value="1"/>
</dbReference>
<dbReference type="InterPro" id="IPR040079">
    <property type="entry name" value="Glutathione_S-Trfase"/>
</dbReference>
<dbReference type="InterPro" id="IPR004046">
    <property type="entry name" value="GST_C"/>
</dbReference>
<evidence type="ECO:0000256" key="1">
    <source>
        <dbReference type="ARBA" id="ARBA00009627"/>
    </source>
</evidence>
<dbReference type="Gene3D" id="1.25.40.990">
    <property type="match status" value="1"/>
</dbReference>
<dbReference type="Proteomes" id="UP000790833">
    <property type="component" value="Unassembled WGS sequence"/>
</dbReference>
<dbReference type="GO" id="GO:0008541">
    <property type="term" value="C:proteasome regulatory particle, lid subcomplex"/>
    <property type="evidence" value="ECO:0007669"/>
    <property type="project" value="TreeGrafter"/>
</dbReference>
<gene>
    <name evidence="5" type="primary">RPN12</name>
    <name evidence="5" type="ORF">KQ657_000662</name>
</gene>
<comment type="similarity">
    <text evidence="1">Belongs to the proteasome subunit S14 family.</text>
</comment>
<evidence type="ECO:0000256" key="2">
    <source>
        <dbReference type="ARBA" id="ARBA00022942"/>
    </source>
</evidence>
<comment type="caution">
    <text evidence="5">The sequence shown here is derived from an EMBL/GenBank/DDBJ whole genome shotgun (WGS) entry which is preliminary data.</text>
</comment>
<keyword evidence="6" id="KW-1185">Reference proteome</keyword>
<protein>
    <submittedName>
        <fullName evidence="5">Regulatory particle non-ATPase</fullName>
    </submittedName>
</protein>
<dbReference type="Pfam" id="PF10075">
    <property type="entry name" value="CSN8_PSD8_EIF3K"/>
    <property type="match status" value="1"/>
</dbReference>
<name>A0A9P8AIX7_9ASCO</name>
<sequence>MSLGTLYGTTEIRALPARAIIKHYGLDIENVSKTDSRFAENFPLGLRPGFIGPDGVKLTQSIAITLHVLSLSKEGKQELLGDSEVQYAQILEWMSFVNCEIVPTAIRVFGPKVKGLPYIAEVVESLHSELHRYMSVLEGYLKDEEYLVGNKYTLADLYVLALLIRPFQYLFDREWRETHPFVIKWFETVVKEPILMDVFGPFTFIDKRILYQLFESEKYDQCQKLLPPIKIELIKHNLFVPNPNFGNDVDHLNDLKVAQRILEIGLLLLLLTDNYQNFEHYVAQLKPFYNYGKLHPKREVNTDTTKIISLYLVYLLSQGLISNFHLELEVLYNSSKFDVDRDHYLQFPISLEKNLMEGNYIKIWKLLGDERNLPCKEYKLFIATLINALRFEIAKSLDKTYDSIPISNCKNLLFFPQEMAESTVEDILKNELNVTNCTFSNGRVVFNNDDLNSVSDTASKSGIIENLLNYAEQMESIV</sequence>
<dbReference type="PROSITE" id="PS50405">
    <property type="entry name" value="GST_CTER"/>
    <property type="match status" value="1"/>
</dbReference>
<dbReference type="Pfam" id="PF02798">
    <property type="entry name" value="GST_N"/>
    <property type="match status" value="1"/>
</dbReference>
<dbReference type="Gene3D" id="3.40.30.10">
    <property type="entry name" value="Glutaredoxin"/>
    <property type="match status" value="1"/>
</dbReference>
<dbReference type="PANTHER" id="PTHR12387">
    <property type="entry name" value="26S PROTEASOME NON-ATPASE REGULATORY SUBUNIT 8"/>
    <property type="match status" value="1"/>
</dbReference>
<dbReference type="InterPro" id="IPR004045">
    <property type="entry name" value="Glutathione_S-Trfase_N"/>
</dbReference>
<dbReference type="InterPro" id="IPR000717">
    <property type="entry name" value="PCI_dom"/>
</dbReference>
<dbReference type="SUPFAM" id="SSF52833">
    <property type="entry name" value="Thioredoxin-like"/>
    <property type="match status" value="1"/>
</dbReference>
<dbReference type="InterPro" id="IPR033464">
    <property type="entry name" value="CSN8_PSD8_EIF3K"/>
</dbReference>
<keyword evidence="2" id="KW-0647">Proteasome</keyword>
<dbReference type="InterPro" id="IPR006746">
    <property type="entry name" value="26S_Psome_Rpn12"/>
</dbReference>
<dbReference type="PROSITE" id="PS50250">
    <property type="entry name" value="PCI"/>
    <property type="match status" value="1"/>
</dbReference>
<evidence type="ECO:0000313" key="6">
    <source>
        <dbReference type="Proteomes" id="UP000790833"/>
    </source>
</evidence>
<dbReference type="SFLD" id="SFLDS00019">
    <property type="entry name" value="Glutathione_Transferase_(cytos"/>
    <property type="match status" value="1"/>
</dbReference>
<evidence type="ECO:0000259" key="4">
    <source>
        <dbReference type="PROSITE" id="PS50405"/>
    </source>
</evidence>
<feature type="domain" description="PCI" evidence="3">
    <location>
        <begin position="276"/>
        <end position="478"/>
    </location>
</feature>